<dbReference type="Proteomes" id="UP000789525">
    <property type="component" value="Unassembled WGS sequence"/>
</dbReference>
<accession>A0ACA9P2B1</accession>
<sequence length="114" mass="12620">QPSQRKHKESPSADSNDDAPSSPTRARMTKAANFVMGYFPSVQLSSPNLFANPFLVVSASNIATAAKTLGSLGKLQVRIHKDKSGKICRLTMLLTSIELVQIFRDERRFSLRNE</sequence>
<feature type="non-terminal residue" evidence="1">
    <location>
        <position position="1"/>
    </location>
</feature>
<reference evidence="1" key="1">
    <citation type="submission" date="2021-06" db="EMBL/GenBank/DDBJ databases">
        <authorList>
            <person name="Kallberg Y."/>
            <person name="Tangrot J."/>
            <person name="Rosling A."/>
        </authorList>
    </citation>
    <scope>NUCLEOTIDE SEQUENCE</scope>
    <source>
        <strain evidence="1">CL356</strain>
    </source>
</reference>
<keyword evidence="2" id="KW-1185">Reference proteome</keyword>
<name>A0ACA9P2B1_9GLOM</name>
<comment type="caution">
    <text evidence="1">The sequence shown here is derived from an EMBL/GenBank/DDBJ whole genome shotgun (WGS) entry which is preliminary data.</text>
</comment>
<evidence type="ECO:0000313" key="2">
    <source>
        <dbReference type="Proteomes" id="UP000789525"/>
    </source>
</evidence>
<proteinExistence type="predicted"/>
<protein>
    <submittedName>
        <fullName evidence="1">12206_t:CDS:1</fullName>
    </submittedName>
</protein>
<gene>
    <name evidence="1" type="ORF">ACOLOM_LOCUS9441</name>
</gene>
<organism evidence="1 2">
    <name type="scientific">Acaulospora colombiana</name>
    <dbReference type="NCBI Taxonomy" id="27376"/>
    <lineage>
        <taxon>Eukaryota</taxon>
        <taxon>Fungi</taxon>
        <taxon>Fungi incertae sedis</taxon>
        <taxon>Mucoromycota</taxon>
        <taxon>Glomeromycotina</taxon>
        <taxon>Glomeromycetes</taxon>
        <taxon>Diversisporales</taxon>
        <taxon>Acaulosporaceae</taxon>
        <taxon>Acaulospora</taxon>
    </lineage>
</organism>
<dbReference type="EMBL" id="CAJVPT010027381">
    <property type="protein sequence ID" value="CAG8683390.1"/>
    <property type="molecule type" value="Genomic_DNA"/>
</dbReference>
<evidence type="ECO:0000313" key="1">
    <source>
        <dbReference type="EMBL" id="CAG8683390.1"/>
    </source>
</evidence>